<dbReference type="EMBL" id="JAUSTR010000002">
    <property type="protein sequence ID" value="MDQ0162059.1"/>
    <property type="molecule type" value="Genomic_DNA"/>
</dbReference>
<accession>A0ABT9VM65</accession>
<dbReference type="InterPro" id="IPR014931">
    <property type="entry name" value="DUF1805"/>
</dbReference>
<protein>
    <submittedName>
        <fullName evidence="1">Uncharacterized protein YunC (DUF1805 family)</fullName>
    </submittedName>
</protein>
<evidence type="ECO:0000313" key="2">
    <source>
        <dbReference type="Proteomes" id="UP001225646"/>
    </source>
</evidence>
<dbReference type="RefSeq" id="WP_044895903.1">
    <property type="nucleotide sequence ID" value="NZ_JAUSTR010000002.1"/>
</dbReference>
<dbReference type="SUPFAM" id="SSF102891">
    <property type="entry name" value="Hypothetical protein Ta1206"/>
    <property type="match status" value="1"/>
</dbReference>
<proteinExistence type="predicted"/>
<dbReference type="Pfam" id="PF08827">
    <property type="entry name" value="DUF1805"/>
    <property type="match status" value="1"/>
</dbReference>
<dbReference type="Gene3D" id="3.30.1980.10">
    <property type="entry name" value="Hypothetical protein YunC"/>
    <property type="match status" value="1"/>
</dbReference>
<reference evidence="1 2" key="1">
    <citation type="submission" date="2023-07" db="EMBL/GenBank/DDBJ databases">
        <title>Genomic Encyclopedia of Type Strains, Phase IV (KMG-IV): sequencing the most valuable type-strain genomes for metagenomic binning, comparative biology and taxonomic classification.</title>
        <authorList>
            <person name="Goeker M."/>
        </authorList>
    </citation>
    <scope>NUCLEOTIDE SEQUENCE [LARGE SCALE GENOMIC DNA]</scope>
    <source>
        <strain evidence="1 2">DSM 19092</strain>
    </source>
</reference>
<comment type="caution">
    <text evidence="1">The sequence shown here is derived from an EMBL/GenBank/DDBJ whole genome shotgun (WGS) entry which is preliminary data.</text>
</comment>
<organism evidence="1 2">
    <name type="scientific">Aeribacillus alveayuensis</name>
    <dbReference type="NCBI Taxonomy" id="279215"/>
    <lineage>
        <taxon>Bacteria</taxon>
        <taxon>Bacillati</taxon>
        <taxon>Bacillota</taxon>
        <taxon>Bacilli</taxon>
        <taxon>Bacillales</taxon>
        <taxon>Bacillaceae</taxon>
        <taxon>Aeribacillus</taxon>
    </lineage>
</organism>
<dbReference type="InterPro" id="IPR036493">
    <property type="entry name" value="YunC_sf"/>
</dbReference>
<evidence type="ECO:0000313" key="1">
    <source>
        <dbReference type="EMBL" id="MDQ0162059.1"/>
    </source>
</evidence>
<gene>
    <name evidence="1" type="ORF">J2S06_001133</name>
</gene>
<keyword evidence="2" id="KW-1185">Reference proteome</keyword>
<sequence length="100" mass="11087">MVTLKPIMIDHHPFTAITIHLPKTNFLAVMSEKGYIMCGALDVHLLNERLKDRGVVAGRAVGVRTIDQLLEAPLESVTYEAEKLGIHRGLKGRDALLKMV</sequence>
<dbReference type="Proteomes" id="UP001225646">
    <property type="component" value="Unassembled WGS sequence"/>
</dbReference>
<name>A0ABT9VM65_9BACI</name>